<dbReference type="InterPro" id="IPR046938">
    <property type="entry name" value="DNA_clamp_sf"/>
</dbReference>
<dbReference type="InterPro" id="IPR022634">
    <property type="entry name" value="DNA_polIII_beta_N"/>
</dbReference>
<name>A0A5J4L947_9ACTN</name>
<evidence type="ECO:0000313" key="13">
    <source>
        <dbReference type="Proteomes" id="UP000325598"/>
    </source>
</evidence>
<comment type="subcellular location">
    <subcellularLocation>
        <location evidence="1">Cytoplasm</location>
    </subcellularLocation>
</comment>
<dbReference type="GO" id="GO:0009360">
    <property type="term" value="C:DNA polymerase III complex"/>
    <property type="evidence" value="ECO:0007669"/>
    <property type="project" value="InterPro"/>
</dbReference>
<dbReference type="NCBIfam" id="TIGR00663">
    <property type="entry name" value="dnan"/>
    <property type="match status" value="1"/>
</dbReference>
<evidence type="ECO:0000313" key="12">
    <source>
        <dbReference type="EMBL" id="GES27836.1"/>
    </source>
</evidence>
<dbReference type="InterPro" id="IPR001001">
    <property type="entry name" value="DNA_polIII_beta"/>
</dbReference>
<evidence type="ECO:0000259" key="9">
    <source>
        <dbReference type="Pfam" id="PF00712"/>
    </source>
</evidence>
<dbReference type="GO" id="GO:0005737">
    <property type="term" value="C:cytoplasm"/>
    <property type="evidence" value="ECO:0007669"/>
    <property type="project" value="UniProtKB-SubCell"/>
</dbReference>
<keyword evidence="13" id="KW-1185">Reference proteome</keyword>
<keyword evidence="5" id="KW-0548">Nucleotidyltransferase</keyword>
<dbReference type="RefSeq" id="WP_086717182.1">
    <property type="nucleotide sequence ID" value="NZ_BLAG01000004.1"/>
</dbReference>
<keyword evidence="7" id="KW-0239">DNA-directed DNA polymerase</keyword>
<dbReference type="Pfam" id="PF02767">
    <property type="entry name" value="DNA_pol3_beta_2"/>
    <property type="match status" value="1"/>
</dbReference>
<organism evidence="12 13">
    <name type="scientific">Streptomyces angustmyceticus</name>
    <dbReference type="NCBI Taxonomy" id="285578"/>
    <lineage>
        <taxon>Bacteria</taxon>
        <taxon>Bacillati</taxon>
        <taxon>Actinomycetota</taxon>
        <taxon>Actinomycetes</taxon>
        <taxon>Kitasatosporales</taxon>
        <taxon>Streptomycetaceae</taxon>
        <taxon>Streptomyces</taxon>
    </lineage>
</organism>
<dbReference type="GO" id="GO:0008408">
    <property type="term" value="F:3'-5' exonuclease activity"/>
    <property type="evidence" value="ECO:0007669"/>
    <property type="project" value="InterPro"/>
</dbReference>
<dbReference type="CDD" id="cd00140">
    <property type="entry name" value="beta_clamp"/>
    <property type="match status" value="1"/>
</dbReference>
<evidence type="ECO:0000256" key="3">
    <source>
        <dbReference type="ARBA" id="ARBA00022490"/>
    </source>
</evidence>
<keyword evidence="4" id="KW-0808">Transferase</keyword>
<comment type="caution">
    <text evidence="12">The sequence shown here is derived from an EMBL/GenBank/DDBJ whole genome shotgun (WGS) entry which is preliminary data.</text>
</comment>
<dbReference type="GO" id="GO:0003887">
    <property type="term" value="F:DNA-directed DNA polymerase activity"/>
    <property type="evidence" value="ECO:0007669"/>
    <property type="project" value="UniProtKB-KW"/>
</dbReference>
<dbReference type="GO" id="GO:0003677">
    <property type="term" value="F:DNA binding"/>
    <property type="evidence" value="ECO:0007669"/>
    <property type="project" value="UniProtKB-KW"/>
</dbReference>
<evidence type="ECO:0000256" key="7">
    <source>
        <dbReference type="ARBA" id="ARBA00022932"/>
    </source>
</evidence>
<evidence type="ECO:0000256" key="6">
    <source>
        <dbReference type="ARBA" id="ARBA00022705"/>
    </source>
</evidence>
<evidence type="ECO:0000259" key="11">
    <source>
        <dbReference type="Pfam" id="PF02768"/>
    </source>
</evidence>
<dbReference type="Pfam" id="PF02768">
    <property type="entry name" value="DNA_pol3_beta_3"/>
    <property type="match status" value="1"/>
</dbReference>
<feature type="domain" description="DNA polymerase III beta sliding clamp N-terminal" evidence="9">
    <location>
        <begin position="1"/>
        <end position="118"/>
    </location>
</feature>
<evidence type="ECO:0000256" key="2">
    <source>
        <dbReference type="ARBA" id="ARBA00010752"/>
    </source>
</evidence>
<evidence type="ECO:0000259" key="10">
    <source>
        <dbReference type="Pfam" id="PF02767"/>
    </source>
</evidence>
<dbReference type="Pfam" id="PF00712">
    <property type="entry name" value="DNA_pol3_beta"/>
    <property type="match status" value="1"/>
</dbReference>
<dbReference type="Proteomes" id="UP000325598">
    <property type="component" value="Unassembled WGS sequence"/>
</dbReference>
<dbReference type="EMBL" id="BLAG01000004">
    <property type="protein sequence ID" value="GES27836.1"/>
    <property type="molecule type" value="Genomic_DNA"/>
</dbReference>
<dbReference type="SUPFAM" id="SSF55979">
    <property type="entry name" value="DNA clamp"/>
    <property type="match status" value="3"/>
</dbReference>
<reference evidence="12 13" key="1">
    <citation type="submission" date="2019-10" db="EMBL/GenBank/DDBJ databases">
        <title>Whole genome shotgun sequence of Streptomyces angustmyceticus NBRC 3934.</title>
        <authorList>
            <person name="Hosoyama A."/>
            <person name="Ichikawa N."/>
            <person name="Kimura A."/>
            <person name="Kitahashi Y."/>
            <person name="Komaki H."/>
            <person name="Uohara A."/>
        </authorList>
    </citation>
    <scope>NUCLEOTIDE SEQUENCE [LARGE SCALE GENOMIC DNA]</scope>
    <source>
        <strain evidence="12 13">NBRC 3934</strain>
    </source>
</reference>
<evidence type="ECO:0000256" key="1">
    <source>
        <dbReference type="ARBA" id="ARBA00004496"/>
    </source>
</evidence>
<dbReference type="PANTHER" id="PTHR30478">
    <property type="entry name" value="DNA POLYMERASE III SUBUNIT BETA"/>
    <property type="match status" value="1"/>
</dbReference>
<dbReference type="OrthoDB" id="4337829at2"/>
<feature type="domain" description="DNA polymerase III beta sliding clamp central" evidence="10">
    <location>
        <begin position="128"/>
        <end position="245"/>
    </location>
</feature>
<dbReference type="PANTHER" id="PTHR30478:SF0">
    <property type="entry name" value="BETA SLIDING CLAMP"/>
    <property type="match status" value="1"/>
</dbReference>
<keyword evidence="6" id="KW-0235">DNA replication</keyword>
<dbReference type="Gene3D" id="3.10.150.10">
    <property type="entry name" value="DNA Polymerase III, subunit A, domain 2"/>
    <property type="match status" value="3"/>
</dbReference>
<evidence type="ECO:0000256" key="4">
    <source>
        <dbReference type="ARBA" id="ARBA00022679"/>
    </source>
</evidence>
<keyword evidence="3" id="KW-0963">Cytoplasm</keyword>
<protein>
    <submittedName>
        <fullName evidence="12">DNA polymerase III subunit beta</fullName>
    </submittedName>
</protein>
<evidence type="ECO:0000256" key="8">
    <source>
        <dbReference type="ARBA" id="ARBA00023125"/>
    </source>
</evidence>
<comment type="similarity">
    <text evidence="2">Belongs to the beta sliding clamp family.</text>
</comment>
<dbReference type="GO" id="GO:0006271">
    <property type="term" value="P:DNA strand elongation involved in DNA replication"/>
    <property type="evidence" value="ECO:0007669"/>
    <property type="project" value="TreeGrafter"/>
</dbReference>
<dbReference type="InterPro" id="IPR022637">
    <property type="entry name" value="DNA_polIII_beta_cen"/>
</dbReference>
<proteinExistence type="inferred from homology"/>
<dbReference type="AlphaFoldDB" id="A0A5J4L947"/>
<sequence length="376" mass="40048">MKVRVPQPELAEAAQWAARQLPTKPLDPTLLGLLLDATSGRLKVSAFDGTTATHSVIDADVETEGRAVLAGRLFADIVASLGKTDITLNITDKQAEITAHGAAFNLDALDRYSYPTLPPMPAMIGTVDGAEFAAAYGRVKAAVDPKATGSTYGMSGVRLTARGDQLQIAATDRYRIADAYIPWEPTGETTGGMGVVPGKVLADNVRAFSTGQLHLALPAAGAGTAGMATASRQVTTMLIEPSTFPQRIDSLFPKEFAGTAWFDAEEMADTMRRVTTVVGEGKPVWMRFNTSGNASIWARDNGAANLQTPADYEGDLDEFELAINPRFLLDGLSALTGRIEMDLTTAAKPALLHDPGDDTYRYLVIPIREPHKATAA</sequence>
<feature type="domain" description="DNA polymerase III beta sliding clamp C-terminal" evidence="11">
    <location>
        <begin position="250"/>
        <end position="368"/>
    </location>
</feature>
<accession>A0A5J4L947</accession>
<gene>
    <name evidence="12" type="primary">dnaN_1</name>
    <name evidence="12" type="ORF">San01_03230</name>
</gene>
<dbReference type="InterPro" id="IPR022635">
    <property type="entry name" value="DNA_polIII_beta_C"/>
</dbReference>
<dbReference type="SMART" id="SM00480">
    <property type="entry name" value="POL3Bc"/>
    <property type="match status" value="1"/>
</dbReference>
<keyword evidence="8" id="KW-0238">DNA-binding</keyword>
<evidence type="ECO:0000256" key="5">
    <source>
        <dbReference type="ARBA" id="ARBA00022695"/>
    </source>
</evidence>
<dbReference type="GeneID" id="96749767"/>